<feature type="region of interest" description="Disordered" evidence="1">
    <location>
        <begin position="593"/>
        <end position="639"/>
    </location>
</feature>
<feature type="region of interest" description="Disordered" evidence="1">
    <location>
        <begin position="536"/>
        <end position="565"/>
    </location>
</feature>
<feature type="compositionally biased region" description="Basic and acidic residues" evidence="1">
    <location>
        <begin position="624"/>
        <end position="639"/>
    </location>
</feature>
<feature type="region of interest" description="Disordered" evidence="1">
    <location>
        <begin position="1"/>
        <end position="206"/>
    </location>
</feature>
<dbReference type="Proteomes" id="UP001056384">
    <property type="component" value="Chromosome 4"/>
</dbReference>
<dbReference type="EMBL" id="CP099421">
    <property type="protein sequence ID" value="USW52162.1"/>
    <property type="molecule type" value="Genomic_DNA"/>
</dbReference>
<evidence type="ECO:0000313" key="3">
    <source>
        <dbReference type="Proteomes" id="UP001056384"/>
    </source>
</evidence>
<feature type="compositionally biased region" description="Polar residues" evidence="1">
    <location>
        <begin position="450"/>
        <end position="463"/>
    </location>
</feature>
<gene>
    <name evidence="2" type="ORF">Slin15195_G054810</name>
</gene>
<feature type="region of interest" description="Disordered" evidence="1">
    <location>
        <begin position="240"/>
        <end position="463"/>
    </location>
</feature>
<proteinExistence type="predicted"/>
<feature type="compositionally biased region" description="Basic and acidic residues" evidence="1">
    <location>
        <begin position="333"/>
        <end position="353"/>
    </location>
</feature>
<organism evidence="2 3">
    <name type="scientific">Septoria linicola</name>
    <dbReference type="NCBI Taxonomy" id="215465"/>
    <lineage>
        <taxon>Eukaryota</taxon>
        <taxon>Fungi</taxon>
        <taxon>Dikarya</taxon>
        <taxon>Ascomycota</taxon>
        <taxon>Pezizomycotina</taxon>
        <taxon>Dothideomycetes</taxon>
        <taxon>Dothideomycetidae</taxon>
        <taxon>Mycosphaerellales</taxon>
        <taxon>Mycosphaerellaceae</taxon>
        <taxon>Septoria</taxon>
    </lineage>
</organism>
<feature type="compositionally biased region" description="Polar residues" evidence="1">
    <location>
        <begin position="84"/>
        <end position="106"/>
    </location>
</feature>
<sequence length="639" mass="70313">MVSKRTGKPAEVADYDSDESRIVSGTEVSAKTSSKRRVQEQPSPRTAKAERSSRIVAPSAPAGDLRYSSTPAAGESRAVATPAATKSITKTTQSTASGSPIKTTNKPVIHRADSARSTTRSATISGSASTHSGCTDQNCRKPGCESGRNIERRYTLSNQTSMPPPQYTYQPAYDYAAMPPPSAMPRPRAESVNRPRPQSMYATAQAMPQAAPSAYYPYPQGAYAPQHSLYGTTPPAQAPMYAPQAHSGTVMPPSPSSPVVTTYPGFPGQTTKYSARTGNPAVPGLATSIAMPPPPSYNVPAESARQNRRSVQMEDYRGRADDSTSSESESSEDDRRYERRRDSDRRYETRRIDNGPSRSKSRRRQSRDVVVEDPRRPSAKKSYTMSVVPTRRPSHRGSSTRPDLAYRTLSDPHDNYHSSSENYNSDRAVVERRSIGRPDPSLAKHARRSSIASSYDTPPTSLSSDTRYEAIIEDRNGRHKVYLTRDEVASLAEQRERQAQQDREEEQRVKRERIEEYQKTQSAGYERQNLTADNIKQASRKSMSHVSGRSQKSGASGSKVSRSGGLRIESNGTVLYLEDGIREIALGADDEGGTRVVINSGTGRENSYHGSKSSSSRVGRSRTSRHEVIREEDQYEKAL</sequence>
<feature type="compositionally biased region" description="Basic and acidic residues" evidence="1">
    <location>
        <begin position="138"/>
        <end position="154"/>
    </location>
</feature>
<feature type="compositionally biased region" description="Basic and acidic residues" evidence="1">
    <location>
        <begin position="366"/>
        <end position="376"/>
    </location>
</feature>
<keyword evidence="3" id="KW-1185">Reference proteome</keyword>
<evidence type="ECO:0000313" key="2">
    <source>
        <dbReference type="EMBL" id="USW52162.1"/>
    </source>
</evidence>
<reference evidence="2" key="1">
    <citation type="submission" date="2022-06" db="EMBL/GenBank/DDBJ databases">
        <title>Complete genome sequences of two strains of the flax pathogen Septoria linicola.</title>
        <authorList>
            <person name="Lapalu N."/>
            <person name="Simon A."/>
            <person name="Demenou B."/>
            <person name="Paumier D."/>
            <person name="Guillot M.-P."/>
            <person name="Gout L."/>
            <person name="Valade R."/>
        </authorList>
    </citation>
    <scope>NUCLEOTIDE SEQUENCE</scope>
    <source>
        <strain evidence="2">SE15195</strain>
    </source>
</reference>
<feature type="compositionally biased region" description="Polar residues" evidence="1">
    <location>
        <begin position="268"/>
        <end position="277"/>
    </location>
</feature>
<feature type="compositionally biased region" description="Polar residues" evidence="1">
    <location>
        <begin position="597"/>
        <end position="610"/>
    </location>
</feature>
<feature type="compositionally biased region" description="Low complexity" evidence="1">
    <location>
        <begin position="115"/>
        <end position="130"/>
    </location>
</feature>
<evidence type="ECO:0000256" key="1">
    <source>
        <dbReference type="SAM" id="MobiDB-lite"/>
    </source>
</evidence>
<feature type="compositionally biased region" description="Polar residues" evidence="1">
    <location>
        <begin position="544"/>
        <end position="561"/>
    </location>
</feature>
<feature type="compositionally biased region" description="Low complexity" evidence="1">
    <location>
        <begin position="240"/>
        <end position="264"/>
    </location>
</feature>
<feature type="compositionally biased region" description="Basic and acidic residues" evidence="1">
    <location>
        <begin position="311"/>
        <end position="322"/>
    </location>
</feature>
<accession>A0A9Q9AMG1</accession>
<protein>
    <submittedName>
        <fullName evidence="2">Uncharacterized protein</fullName>
    </submittedName>
</protein>
<dbReference type="OrthoDB" id="3922255at2759"/>
<name>A0A9Q9AMG1_9PEZI</name>
<dbReference type="AlphaFoldDB" id="A0A9Q9AMG1"/>
<feature type="region of interest" description="Disordered" evidence="1">
    <location>
        <begin position="493"/>
        <end position="512"/>
    </location>
</feature>